<evidence type="ECO:0000313" key="2">
    <source>
        <dbReference type="EMBL" id="KAJ1160846.1"/>
    </source>
</evidence>
<name>A0AAV7S7S9_PLEWA</name>
<feature type="region of interest" description="Disordered" evidence="1">
    <location>
        <begin position="1"/>
        <end position="29"/>
    </location>
</feature>
<reference evidence="2" key="1">
    <citation type="journal article" date="2022" name="bioRxiv">
        <title>Sequencing and chromosome-scale assembly of the giantPleurodeles waltlgenome.</title>
        <authorList>
            <person name="Brown T."/>
            <person name="Elewa A."/>
            <person name="Iarovenko S."/>
            <person name="Subramanian E."/>
            <person name="Araus A.J."/>
            <person name="Petzold A."/>
            <person name="Susuki M."/>
            <person name="Suzuki K.-i.T."/>
            <person name="Hayashi T."/>
            <person name="Toyoda A."/>
            <person name="Oliveira C."/>
            <person name="Osipova E."/>
            <person name="Leigh N.D."/>
            <person name="Simon A."/>
            <person name="Yun M.H."/>
        </authorList>
    </citation>
    <scope>NUCLEOTIDE SEQUENCE</scope>
    <source>
        <strain evidence="2">20211129_DDA</strain>
        <tissue evidence="2">Liver</tissue>
    </source>
</reference>
<protein>
    <submittedName>
        <fullName evidence="2">Uncharacterized protein</fullName>
    </submittedName>
</protein>
<organism evidence="2 3">
    <name type="scientific">Pleurodeles waltl</name>
    <name type="common">Iberian ribbed newt</name>
    <dbReference type="NCBI Taxonomy" id="8319"/>
    <lineage>
        <taxon>Eukaryota</taxon>
        <taxon>Metazoa</taxon>
        <taxon>Chordata</taxon>
        <taxon>Craniata</taxon>
        <taxon>Vertebrata</taxon>
        <taxon>Euteleostomi</taxon>
        <taxon>Amphibia</taxon>
        <taxon>Batrachia</taxon>
        <taxon>Caudata</taxon>
        <taxon>Salamandroidea</taxon>
        <taxon>Salamandridae</taxon>
        <taxon>Pleurodelinae</taxon>
        <taxon>Pleurodeles</taxon>
    </lineage>
</organism>
<comment type="caution">
    <text evidence="2">The sequence shown here is derived from an EMBL/GenBank/DDBJ whole genome shotgun (WGS) entry which is preliminary data.</text>
</comment>
<keyword evidence="3" id="KW-1185">Reference proteome</keyword>
<sequence>MDQLKDKEDDHDTRFDQVETRTSDFEDGRHASDERLLQIQCVLEVIRNRNEDPEAHSTRNNFRMLVSPSQDGRYVTRKSAGVLERQRRYIVQAPVCHMPSRLQFALALWFMRGQSGLGDMFHSDLTTGLQKLVV</sequence>
<dbReference type="Proteomes" id="UP001066276">
    <property type="component" value="Chromosome 4_2"/>
</dbReference>
<evidence type="ECO:0000256" key="1">
    <source>
        <dbReference type="SAM" id="MobiDB-lite"/>
    </source>
</evidence>
<evidence type="ECO:0000313" key="3">
    <source>
        <dbReference type="Proteomes" id="UP001066276"/>
    </source>
</evidence>
<dbReference type="EMBL" id="JANPWB010000008">
    <property type="protein sequence ID" value="KAJ1160846.1"/>
    <property type="molecule type" value="Genomic_DNA"/>
</dbReference>
<accession>A0AAV7S7S9</accession>
<dbReference type="AlphaFoldDB" id="A0AAV7S7S9"/>
<gene>
    <name evidence="2" type="ORF">NDU88_001339</name>
</gene>
<proteinExistence type="predicted"/>